<dbReference type="Proteomes" id="UP000565715">
    <property type="component" value="Unassembled WGS sequence"/>
</dbReference>
<organism evidence="8 9">
    <name type="scientific">Nocardia speluncae</name>
    <dbReference type="NCBI Taxonomy" id="419477"/>
    <lineage>
        <taxon>Bacteria</taxon>
        <taxon>Bacillati</taxon>
        <taxon>Actinomycetota</taxon>
        <taxon>Actinomycetes</taxon>
        <taxon>Mycobacteriales</taxon>
        <taxon>Nocardiaceae</taxon>
        <taxon>Nocardia</taxon>
    </lineage>
</organism>
<evidence type="ECO:0000256" key="6">
    <source>
        <dbReference type="PIRSR" id="PIRSR000337-1"/>
    </source>
</evidence>
<dbReference type="AlphaFoldDB" id="A0A846XI39"/>
<evidence type="ECO:0000313" key="8">
    <source>
        <dbReference type="EMBL" id="NKY33514.1"/>
    </source>
</evidence>
<keyword evidence="9" id="KW-1185">Reference proteome</keyword>
<protein>
    <submittedName>
        <fullName evidence="8">NtaA/DmoA family FMN-dependent monooxygenase</fullName>
        <ecNumber evidence="8">1.14.-.-</ecNumber>
    </submittedName>
</protein>
<keyword evidence="1 6" id="KW-0285">Flavoprotein</keyword>
<dbReference type="PANTHER" id="PTHR30011">
    <property type="entry name" value="ALKANESULFONATE MONOOXYGENASE-RELATED"/>
    <property type="match status" value="1"/>
</dbReference>
<dbReference type="InterPro" id="IPR016215">
    <property type="entry name" value="NTA_MOA"/>
</dbReference>
<dbReference type="SUPFAM" id="SSF51679">
    <property type="entry name" value="Bacterial luciferase-like"/>
    <property type="match status" value="1"/>
</dbReference>
<accession>A0A846XI39</accession>
<sequence length="433" mass="46974">MNQPVAHLGVIFPGNNESVVWRHPATRSFLELDTYLDFARTAERGGLDFLFLAERLGIRGAAGRVHEHLAAGRVDNLTVLAALARATTHLGLVATLNTTFNDALTLARQLATLDQLSAGRAAWNIVTTETVGSNFSAGNYLAHDERYTRAGEVVDLVRQLWRAAPEAAVRHEGRFQSYAGSPGLGRSRQGEPVLVQAGASADGRAFAARYADVVFTNAGGDIERARAFRADLRRLAGQAGRDPARVLVLPEFGFVVGDTAAEAVEQAAYLTDLKVSPLFARAWLEDMWRRPYPDFDIDGPLPAEEPDYAGGLPADDRFAVRAATTHQQRVTAYRDLAEQQGFTVRQLIAHLKRDSLFAGTPEAIADEIERWVTTGASDGFILSPPVIVDSLTRFVDSVVPRLRARGLLRETYAGSTLRDHLGLPGPTAGTPAD</sequence>
<evidence type="ECO:0000313" key="9">
    <source>
        <dbReference type="Proteomes" id="UP000565715"/>
    </source>
</evidence>
<name>A0A846XI39_9NOCA</name>
<dbReference type="EMBL" id="JAAXOO010000002">
    <property type="protein sequence ID" value="NKY33514.1"/>
    <property type="molecule type" value="Genomic_DNA"/>
</dbReference>
<dbReference type="Gene3D" id="3.20.20.30">
    <property type="entry name" value="Luciferase-like domain"/>
    <property type="match status" value="1"/>
</dbReference>
<dbReference type="InterPro" id="IPR011251">
    <property type="entry name" value="Luciferase-like_dom"/>
</dbReference>
<evidence type="ECO:0000256" key="3">
    <source>
        <dbReference type="ARBA" id="ARBA00023002"/>
    </source>
</evidence>
<dbReference type="Pfam" id="PF00296">
    <property type="entry name" value="Bac_luciferase"/>
    <property type="match status" value="1"/>
</dbReference>
<feature type="binding site" evidence="6">
    <location>
        <position position="200"/>
    </location>
    <ligand>
        <name>FMN</name>
        <dbReference type="ChEBI" id="CHEBI:58210"/>
    </ligand>
</feature>
<evidence type="ECO:0000256" key="4">
    <source>
        <dbReference type="ARBA" id="ARBA00023033"/>
    </source>
</evidence>
<evidence type="ECO:0000259" key="7">
    <source>
        <dbReference type="Pfam" id="PF00296"/>
    </source>
</evidence>
<keyword evidence="2 6" id="KW-0288">FMN</keyword>
<dbReference type="EC" id="1.14.-.-" evidence="8"/>
<dbReference type="NCBIfam" id="TIGR03860">
    <property type="entry name" value="FMN_nitrolo"/>
    <property type="match status" value="1"/>
</dbReference>
<dbReference type="PANTHER" id="PTHR30011:SF16">
    <property type="entry name" value="C2H2 FINGER DOMAIN TRANSCRIPTION FACTOR (EUROFUNG)-RELATED"/>
    <property type="match status" value="1"/>
</dbReference>
<reference evidence="8 9" key="1">
    <citation type="submission" date="2020-04" db="EMBL/GenBank/DDBJ databases">
        <title>MicrobeNet Type strains.</title>
        <authorList>
            <person name="Nicholson A.C."/>
        </authorList>
    </citation>
    <scope>NUCLEOTIDE SEQUENCE [LARGE SCALE GENOMIC DNA]</scope>
    <source>
        <strain evidence="8 9">DSM 45078</strain>
    </source>
</reference>
<feature type="binding site" evidence="6">
    <location>
        <position position="95"/>
    </location>
    <ligand>
        <name>FMN</name>
        <dbReference type="ChEBI" id="CHEBI:58210"/>
    </ligand>
</feature>
<dbReference type="RefSeq" id="WP_068039758.1">
    <property type="nucleotide sequence ID" value="NZ_JAAXOO010000002.1"/>
</dbReference>
<keyword evidence="3 8" id="KW-0560">Oxidoreductase</keyword>
<keyword evidence="4 8" id="KW-0503">Monooxygenase</keyword>
<dbReference type="InterPro" id="IPR036661">
    <property type="entry name" value="Luciferase-like_sf"/>
</dbReference>
<feature type="binding site" evidence="6">
    <location>
        <position position="147"/>
    </location>
    <ligand>
        <name>FMN</name>
        <dbReference type="ChEBI" id="CHEBI:58210"/>
    </ligand>
</feature>
<dbReference type="GO" id="GO:0004497">
    <property type="term" value="F:monooxygenase activity"/>
    <property type="evidence" value="ECO:0007669"/>
    <property type="project" value="UniProtKB-KW"/>
</dbReference>
<evidence type="ECO:0000256" key="2">
    <source>
        <dbReference type="ARBA" id="ARBA00022643"/>
    </source>
</evidence>
<evidence type="ECO:0000256" key="5">
    <source>
        <dbReference type="ARBA" id="ARBA00033748"/>
    </source>
</evidence>
<feature type="domain" description="Luciferase-like" evidence="7">
    <location>
        <begin position="31"/>
        <end position="377"/>
    </location>
</feature>
<dbReference type="InterPro" id="IPR051260">
    <property type="entry name" value="Diverse_substr_monoxygenases"/>
</dbReference>
<evidence type="ECO:0000256" key="1">
    <source>
        <dbReference type="ARBA" id="ARBA00022630"/>
    </source>
</evidence>
<dbReference type="PIRSF" id="PIRSF000337">
    <property type="entry name" value="NTA_MOA"/>
    <property type="match status" value="1"/>
</dbReference>
<dbReference type="GO" id="GO:0016705">
    <property type="term" value="F:oxidoreductase activity, acting on paired donors, with incorporation or reduction of molecular oxygen"/>
    <property type="evidence" value="ECO:0007669"/>
    <property type="project" value="InterPro"/>
</dbReference>
<feature type="binding site" evidence="6">
    <location>
        <position position="143"/>
    </location>
    <ligand>
        <name>FMN</name>
        <dbReference type="ChEBI" id="CHEBI:58210"/>
    </ligand>
</feature>
<gene>
    <name evidence="8" type="ORF">HGA13_10570</name>
</gene>
<comment type="caution">
    <text evidence="8">The sequence shown here is derived from an EMBL/GenBank/DDBJ whole genome shotgun (WGS) entry which is preliminary data.</text>
</comment>
<proteinExistence type="inferred from homology"/>
<comment type="similarity">
    <text evidence="5">Belongs to the NtaA/SnaA/DszA monooxygenase family.</text>
</comment>